<evidence type="ECO:0000256" key="2">
    <source>
        <dbReference type="ARBA" id="ARBA00022748"/>
    </source>
</evidence>
<dbReference type="SUPFAM" id="SSF52833">
    <property type="entry name" value="Thioredoxin-like"/>
    <property type="match status" value="1"/>
</dbReference>
<evidence type="ECO:0000256" key="5">
    <source>
        <dbReference type="SAM" id="SignalP"/>
    </source>
</evidence>
<dbReference type="InterPro" id="IPR013766">
    <property type="entry name" value="Thioredoxin_domain"/>
</dbReference>
<proteinExistence type="predicted"/>
<organism evidence="7 8">
    <name type="scientific">Pedobacter nyackensis</name>
    <dbReference type="NCBI Taxonomy" id="475255"/>
    <lineage>
        <taxon>Bacteria</taxon>
        <taxon>Pseudomonadati</taxon>
        <taxon>Bacteroidota</taxon>
        <taxon>Sphingobacteriia</taxon>
        <taxon>Sphingobacteriales</taxon>
        <taxon>Sphingobacteriaceae</taxon>
        <taxon>Pedobacter</taxon>
    </lineage>
</organism>
<dbReference type="Gene3D" id="3.40.30.10">
    <property type="entry name" value="Glutaredoxin"/>
    <property type="match status" value="1"/>
</dbReference>
<keyword evidence="7" id="KW-0413">Isomerase</keyword>
<dbReference type="Proteomes" id="UP000192678">
    <property type="component" value="Unassembled WGS sequence"/>
</dbReference>
<evidence type="ECO:0000313" key="8">
    <source>
        <dbReference type="Proteomes" id="UP000192678"/>
    </source>
</evidence>
<keyword evidence="4" id="KW-0676">Redox-active center</keyword>
<dbReference type="InterPro" id="IPR050553">
    <property type="entry name" value="Thioredoxin_ResA/DsbE_sf"/>
</dbReference>
<dbReference type="InterPro" id="IPR012336">
    <property type="entry name" value="Thioredoxin-like_fold"/>
</dbReference>
<comment type="subcellular location">
    <subcellularLocation>
        <location evidence="1">Cell envelope</location>
    </subcellularLocation>
</comment>
<gene>
    <name evidence="7" type="ORF">SAMN04488101_108152</name>
</gene>
<feature type="domain" description="Thioredoxin" evidence="6">
    <location>
        <begin position="514"/>
        <end position="673"/>
    </location>
</feature>
<keyword evidence="2" id="KW-0201">Cytochrome c-type biogenesis</keyword>
<dbReference type="PROSITE" id="PS51352">
    <property type="entry name" value="THIOREDOXIN_2"/>
    <property type="match status" value="1"/>
</dbReference>
<evidence type="ECO:0000259" key="6">
    <source>
        <dbReference type="PROSITE" id="PS51352"/>
    </source>
</evidence>
<evidence type="ECO:0000256" key="3">
    <source>
        <dbReference type="ARBA" id="ARBA00023157"/>
    </source>
</evidence>
<dbReference type="RefSeq" id="WP_084290246.1">
    <property type="nucleotide sequence ID" value="NZ_FWYB01000008.1"/>
</dbReference>
<keyword evidence="5" id="KW-0732">Signal</keyword>
<feature type="chain" id="PRO_5012868083" evidence="5">
    <location>
        <begin position="20"/>
        <end position="675"/>
    </location>
</feature>
<dbReference type="OrthoDB" id="1120316at2"/>
<evidence type="ECO:0000313" key="7">
    <source>
        <dbReference type="EMBL" id="SMD01220.1"/>
    </source>
</evidence>
<feature type="signal peptide" evidence="5">
    <location>
        <begin position="1"/>
        <end position="19"/>
    </location>
</feature>
<dbReference type="STRING" id="475255.SAMN04488101_108152"/>
<dbReference type="EMBL" id="FWYB01000008">
    <property type="protein sequence ID" value="SMD01220.1"/>
    <property type="molecule type" value="Genomic_DNA"/>
</dbReference>
<evidence type="ECO:0000256" key="1">
    <source>
        <dbReference type="ARBA" id="ARBA00004196"/>
    </source>
</evidence>
<dbReference type="GO" id="GO:0016853">
    <property type="term" value="F:isomerase activity"/>
    <property type="evidence" value="ECO:0007669"/>
    <property type="project" value="UniProtKB-KW"/>
</dbReference>
<sequence length="675" mass="78050">MKLILTFFIVLFFTSSSRANPNICQHRPHVNPAIMAITGNWYNTISNKWVFGFFESFAIYDNKIWKYENLTFSNYKGSAVLRNGKLLLKLNISKIGDSVLKIAEANSTPINYRLVGNKLPSHNTKDVTTFKDTHFQISENATITGYVHGKSSVKQFSIGYMDLIKGDYKMLYADIDSAGRFSITIPLLNTSEVMLECDTLRRIDVIEPGEDLFFFYDLRHQQPLVMGTNDRLHNELSNYQPYEEGFLEDENLELKYKKLQGLEYLNAKRSQLARANLKFENYLRFNPFASTKFKHFIQNYNKSRIGMELMQKQFNFTNRQIEQLPEEYLLYVRDSLFKSSYKPSSISGEFFFLRKNYLDYTEQKDSSITIQNSFLLSHLIENNIISVPENNREIVRRVWERDSLLIIDPVKAAQLTKSITISELNIVNNLEAKYSQQVNESAGLLAGITLLDHKLRSLKQEIVDEDTRRLLVGQAIYAYFESNKTPLPSSLLKKFSASLRSSAITSILSEYQSYLIKMPEGDFNYQQSLINTNHLRGAKNADSLLHDLVAPYLGKVIYIDFWGSWCEPCLRELAFVKNIKQNPEFEEVIFIYFASRSPENDWKTVIQEFKLSGRNMVHYRLPDSQQKLLETRLSVAAFPSYVLIDKKGNVSTLEAPRPSNKEQLIKAIKGLQNRN</sequence>
<evidence type="ECO:0000256" key="4">
    <source>
        <dbReference type="ARBA" id="ARBA00023284"/>
    </source>
</evidence>
<accession>A0A1W2DUR9</accession>
<dbReference type="InterPro" id="IPR036249">
    <property type="entry name" value="Thioredoxin-like_sf"/>
</dbReference>
<dbReference type="AlphaFoldDB" id="A0A1W2DUR9"/>
<dbReference type="CDD" id="cd02966">
    <property type="entry name" value="TlpA_like_family"/>
    <property type="match status" value="1"/>
</dbReference>
<dbReference type="Pfam" id="PF13905">
    <property type="entry name" value="Thioredoxin_8"/>
    <property type="match status" value="1"/>
</dbReference>
<dbReference type="PANTHER" id="PTHR42852:SF6">
    <property type="entry name" value="THIOL:DISULFIDE INTERCHANGE PROTEIN DSBE"/>
    <property type="match status" value="1"/>
</dbReference>
<dbReference type="PANTHER" id="PTHR42852">
    <property type="entry name" value="THIOL:DISULFIDE INTERCHANGE PROTEIN DSBE"/>
    <property type="match status" value="1"/>
</dbReference>
<dbReference type="GO" id="GO:0017004">
    <property type="term" value="P:cytochrome complex assembly"/>
    <property type="evidence" value="ECO:0007669"/>
    <property type="project" value="UniProtKB-KW"/>
</dbReference>
<keyword evidence="8" id="KW-1185">Reference proteome</keyword>
<reference evidence="7 8" key="1">
    <citation type="submission" date="2017-04" db="EMBL/GenBank/DDBJ databases">
        <authorList>
            <person name="Afonso C.L."/>
            <person name="Miller P.J."/>
            <person name="Scott M.A."/>
            <person name="Spackman E."/>
            <person name="Goraichik I."/>
            <person name="Dimitrov K.M."/>
            <person name="Suarez D.L."/>
            <person name="Swayne D.E."/>
        </authorList>
    </citation>
    <scope>NUCLEOTIDE SEQUENCE [LARGE SCALE GENOMIC DNA]</scope>
    <source>
        <strain evidence="7 8">DSM 19625</strain>
    </source>
</reference>
<name>A0A1W2DUR9_9SPHI</name>
<keyword evidence="3" id="KW-1015">Disulfide bond</keyword>
<dbReference type="GO" id="GO:0030313">
    <property type="term" value="C:cell envelope"/>
    <property type="evidence" value="ECO:0007669"/>
    <property type="project" value="UniProtKB-SubCell"/>
</dbReference>
<protein>
    <submittedName>
        <fullName evidence="7">Thiol-disulfide isomerase or thioredoxin</fullName>
    </submittedName>
</protein>